<reference evidence="1 2" key="1">
    <citation type="journal article" date="2009" name="Environ. Microbiol.">
        <title>Genome sequence of Desulfobacterium autotrophicum HRM2, a marine sulfate reducer oxidizing organic carbon completely to carbon dioxide.</title>
        <authorList>
            <person name="Strittmatter A.W."/>
            <person name="Liesegang H."/>
            <person name="Rabus R."/>
            <person name="Decker I."/>
            <person name="Amann J."/>
            <person name="Andres S."/>
            <person name="Henne A."/>
            <person name="Fricke W.F."/>
            <person name="Martinez-Arias R."/>
            <person name="Bartels D."/>
            <person name="Goesmann A."/>
            <person name="Krause L."/>
            <person name="Puehler A."/>
            <person name="Klenk H.P."/>
            <person name="Richter M."/>
            <person name="Schuler M."/>
            <person name="Gloeckner F.O."/>
            <person name="Meyerdierks A."/>
            <person name="Gottschalk G."/>
            <person name="Amann R."/>
        </authorList>
    </citation>
    <scope>NUCLEOTIDE SEQUENCE [LARGE SCALE GENOMIC DNA]</scope>
    <source>
        <strain evidence="2">ATCC 43914 / DSM 3382 / HRM2</strain>
    </source>
</reference>
<protein>
    <submittedName>
        <fullName evidence="1">Uncharacterized protein</fullName>
    </submittedName>
</protein>
<evidence type="ECO:0000313" key="1">
    <source>
        <dbReference type="EMBL" id="ACN14931.1"/>
    </source>
</evidence>
<sequence length="110" mass="12824">MGFICNTRQSIVNEGVSKFVEAEAIPRSGRAGYINLSRSHLLSNVLFFDFVAARSDAMFRSCRLLAHVQTFIVDRCFNFHESQVEKYKKKENTEDQFCWGSFNHYRRCTL</sequence>
<evidence type="ECO:0000313" key="2">
    <source>
        <dbReference type="Proteomes" id="UP000000442"/>
    </source>
</evidence>
<gene>
    <name evidence="1" type="ordered locus">HRM2_18290</name>
</gene>
<proteinExistence type="predicted"/>
<name>C0QBR9_DESAH</name>
<dbReference type="AlphaFoldDB" id="C0QBR9"/>
<dbReference type="Proteomes" id="UP000000442">
    <property type="component" value="Chromosome"/>
</dbReference>
<accession>C0QBR9</accession>
<dbReference type="KEGG" id="dat:HRM2_18290"/>
<dbReference type="EMBL" id="CP001087">
    <property type="protein sequence ID" value="ACN14931.1"/>
    <property type="molecule type" value="Genomic_DNA"/>
</dbReference>
<keyword evidence="2" id="KW-1185">Reference proteome</keyword>
<organism evidence="1 2">
    <name type="scientific">Desulforapulum autotrophicum (strain ATCC 43914 / DSM 3382 / VKM B-1955 / HRM2)</name>
    <name type="common">Desulfobacterium autotrophicum</name>
    <dbReference type="NCBI Taxonomy" id="177437"/>
    <lineage>
        <taxon>Bacteria</taxon>
        <taxon>Pseudomonadati</taxon>
        <taxon>Thermodesulfobacteriota</taxon>
        <taxon>Desulfobacteria</taxon>
        <taxon>Desulfobacterales</taxon>
        <taxon>Desulfobacteraceae</taxon>
        <taxon>Desulforapulum</taxon>
    </lineage>
</organism>
<dbReference type="HOGENOM" id="CLU_2166850_0_0_7"/>